<accession>A0A8J2YHW0</accession>
<evidence type="ECO:0000256" key="2">
    <source>
        <dbReference type="ARBA" id="ARBA00003120"/>
    </source>
</evidence>
<keyword evidence="8" id="KW-0408">Iron</keyword>
<dbReference type="RefSeq" id="WP_188409701.1">
    <property type="nucleotide sequence ID" value="NZ_BMCP01000002.1"/>
</dbReference>
<keyword evidence="5" id="KW-0808">Transferase</keyword>
<reference evidence="12" key="1">
    <citation type="journal article" date="2014" name="Int. J. Syst. Evol. Microbiol.">
        <title>Complete genome sequence of Corynebacterium casei LMG S-19264T (=DSM 44701T), isolated from a smear-ripened cheese.</title>
        <authorList>
            <consortium name="US DOE Joint Genome Institute (JGI-PGF)"/>
            <person name="Walter F."/>
            <person name="Albersmeier A."/>
            <person name="Kalinowski J."/>
            <person name="Ruckert C."/>
        </authorList>
    </citation>
    <scope>NUCLEOTIDE SEQUENCE</scope>
    <source>
        <strain evidence="12">CCM 7684</strain>
    </source>
</reference>
<evidence type="ECO:0000256" key="5">
    <source>
        <dbReference type="ARBA" id="ARBA00022679"/>
    </source>
</evidence>
<keyword evidence="9" id="KW-0411">Iron-sulfur</keyword>
<dbReference type="PANTHER" id="PTHR11601">
    <property type="entry name" value="CYSTEINE DESULFURYLASE FAMILY MEMBER"/>
    <property type="match status" value="1"/>
</dbReference>
<dbReference type="Pfam" id="PF00266">
    <property type="entry name" value="Aminotran_5"/>
    <property type="match status" value="1"/>
</dbReference>
<evidence type="ECO:0000256" key="1">
    <source>
        <dbReference type="ARBA" id="ARBA00001933"/>
    </source>
</evidence>
<dbReference type="GO" id="GO:0051536">
    <property type="term" value="F:iron-sulfur cluster binding"/>
    <property type="evidence" value="ECO:0007669"/>
    <property type="project" value="UniProtKB-KW"/>
</dbReference>
<comment type="similarity">
    <text evidence="3">Belongs to the class-V pyridoxal-phosphate-dependent aminotransferase family. NifS/IscS subfamily.</text>
</comment>
<sequence>MASPRIYFDHNATALLRPEARVAMIAALDMPGNASAIHAEGRIARGAAERAREAVASLCGAEAKNVTFTSGATEALSLALSPHWQDGAEKPPLDALLISATEHSAALQGHRFPAEAVEVLPVARDGRIELDALDEALARRPGQRIMVALQTANNETGVLQPIGDVAARVHAVGGLMAVDAVQSAGKMTLDIRAMGADLLIVSAHKIGGPSGVGALIRIREALHLTEPMLRGGGQEKGLRAGTANVTGIVGFGAAAEAAAQQIEYEAAQLASFCDRLEIGLKDIAPDFVVFGEGAPRLPNTVAFAVPGISSETALMALDLAGLAVSAGSACSSGKVQISHVLDAMGVDPQLARGLIRISLGWSTTEEEVRHALAILDRELSILRVRAQGRAA</sequence>
<evidence type="ECO:0000313" key="13">
    <source>
        <dbReference type="Proteomes" id="UP000602745"/>
    </source>
</evidence>
<comment type="caution">
    <text evidence="12">The sequence shown here is derived from an EMBL/GenBank/DDBJ whole genome shotgun (WGS) entry which is preliminary data.</text>
</comment>
<dbReference type="InterPro" id="IPR000192">
    <property type="entry name" value="Aminotrans_V_dom"/>
</dbReference>
<dbReference type="EMBL" id="BMCP01000002">
    <property type="protein sequence ID" value="GGE43869.1"/>
    <property type="molecule type" value="Genomic_DNA"/>
</dbReference>
<dbReference type="PIRSF" id="PIRSF005572">
    <property type="entry name" value="NifS"/>
    <property type="match status" value="1"/>
</dbReference>
<dbReference type="GO" id="GO:0031071">
    <property type="term" value="F:cysteine desulfurase activity"/>
    <property type="evidence" value="ECO:0007669"/>
    <property type="project" value="UniProtKB-EC"/>
</dbReference>
<keyword evidence="6" id="KW-0479">Metal-binding</keyword>
<reference evidence="12" key="2">
    <citation type="submission" date="2020-09" db="EMBL/GenBank/DDBJ databases">
        <authorList>
            <person name="Sun Q."/>
            <person name="Sedlacek I."/>
        </authorList>
    </citation>
    <scope>NUCLEOTIDE SEQUENCE</scope>
    <source>
        <strain evidence="12">CCM 7684</strain>
    </source>
</reference>
<dbReference type="Gene3D" id="3.40.640.10">
    <property type="entry name" value="Type I PLP-dependent aspartate aminotransferase-like (Major domain)"/>
    <property type="match status" value="1"/>
</dbReference>
<dbReference type="InterPro" id="IPR015424">
    <property type="entry name" value="PyrdxlP-dep_Trfase"/>
</dbReference>
<comment type="function">
    <text evidence="2">Catalyzes the removal of elemental sulfur atoms from cysteine to produce alanine. Seems to participate in the biosynthesis of the nitrogenase metalloclusters by providing the inorganic sulfur required for the Fe-S core formation.</text>
</comment>
<evidence type="ECO:0000256" key="7">
    <source>
        <dbReference type="ARBA" id="ARBA00022898"/>
    </source>
</evidence>
<dbReference type="PANTHER" id="PTHR11601:SF34">
    <property type="entry name" value="CYSTEINE DESULFURASE"/>
    <property type="match status" value="1"/>
</dbReference>
<dbReference type="InterPro" id="IPR015421">
    <property type="entry name" value="PyrdxlP-dep_Trfase_major"/>
</dbReference>
<evidence type="ECO:0000256" key="9">
    <source>
        <dbReference type="ARBA" id="ARBA00023014"/>
    </source>
</evidence>
<gene>
    <name evidence="12" type="primary">nifS</name>
    <name evidence="12" type="ORF">GCM10007276_21260</name>
</gene>
<evidence type="ECO:0000256" key="6">
    <source>
        <dbReference type="ARBA" id="ARBA00022723"/>
    </source>
</evidence>
<dbReference type="GO" id="GO:0046872">
    <property type="term" value="F:metal ion binding"/>
    <property type="evidence" value="ECO:0007669"/>
    <property type="project" value="UniProtKB-KW"/>
</dbReference>
<evidence type="ECO:0000256" key="3">
    <source>
        <dbReference type="ARBA" id="ARBA00006490"/>
    </source>
</evidence>
<dbReference type="InterPro" id="IPR015422">
    <property type="entry name" value="PyrdxlP-dep_Trfase_small"/>
</dbReference>
<dbReference type="Proteomes" id="UP000602745">
    <property type="component" value="Unassembled WGS sequence"/>
</dbReference>
<dbReference type="Gene3D" id="3.90.1150.10">
    <property type="entry name" value="Aspartate Aminotransferase, domain 1"/>
    <property type="match status" value="1"/>
</dbReference>
<organism evidence="12 13">
    <name type="scientific">Agaricicola taiwanensis</name>
    <dbReference type="NCBI Taxonomy" id="591372"/>
    <lineage>
        <taxon>Bacteria</taxon>
        <taxon>Pseudomonadati</taxon>
        <taxon>Pseudomonadota</taxon>
        <taxon>Alphaproteobacteria</taxon>
        <taxon>Rhodobacterales</taxon>
        <taxon>Paracoccaceae</taxon>
        <taxon>Agaricicola</taxon>
    </lineage>
</organism>
<dbReference type="InterPro" id="IPR016454">
    <property type="entry name" value="Cysteine_dSase"/>
</dbReference>
<proteinExistence type="inferred from homology"/>
<evidence type="ECO:0000256" key="8">
    <source>
        <dbReference type="ARBA" id="ARBA00023004"/>
    </source>
</evidence>
<dbReference type="SUPFAM" id="SSF53383">
    <property type="entry name" value="PLP-dependent transferases"/>
    <property type="match status" value="1"/>
</dbReference>
<evidence type="ECO:0000256" key="4">
    <source>
        <dbReference type="ARBA" id="ARBA00013558"/>
    </source>
</evidence>
<evidence type="ECO:0000256" key="10">
    <source>
        <dbReference type="ARBA" id="ARBA00050776"/>
    </source>
</evidence>
<dbReference type="AlphaFoldDB" id="A0A8J2YHW0"/>
<comment type="catalytic activity">
    <reaction evidence="10">
        <text>(sulfur carrier)-H + L-cysteine = (sulfur carrier)-SH + L-alanine</text>
        <dbReference type="Rhea" id="RHEA:43892"/>
        <dbReference type="Rhea" id="RHEA-COMP:14737"/>
        <dbReference type="Rhea" id="RHEA-COMP:14739"/>
        <dbReference type="ChEBI" id="CHEBI:29917"/>
        <dbReference type="ChEBI" id="CHEBI:35235"/>
        <dbReference type="ChEBI" id="CHEBI:57972"/>
        <dbReference type="ChEBI" id="CHEBI:64428"/>
        <dbReference type="EC" id="2.8.1.7"/>
    </reaction>
</comment>
<comment type="cofactor">
    <cofactor evidence="1">
        <name>pyridoxal 5'-phosphate</name>
        <dbReference type="ChEBI" id="CHEBI:597326"/>
    </cofactor>
</comment>
<keyword evidence="7" id="KW-0663">Pyridoxal phosphate</keyword>
<evidence type="ECO:0000259" key="11">
    <source>
        <dbReference type="Pfam" id="PF00266"/>
    </source>
</evidence>
<name>A0A8J2YHW0_9RHOB</name>
<dbReference type="Gene3D" id="1.10.260.50">
    <property type="match status" value="1"/>
</dbReference>
<protein>
    <recommendedName>
        <fullName evidence="4">Cysteine desulfurase</fullName>
    </recommendedName>
</protein>
<evidence type="ECO:0000313" key="12">
    <source>
        <dbReference type="EMBL" id="GGE43869.1"/>
    </source>
</evidence>
<keyword evidence="13" id="KW-1185">Reference proteome</keyword>
<feature type="domain" description="Aminotransferase class V" evidence="11">
    <location>
        <begin position="6"/>
        <end position="369"/>
    </location>
</feature>